<evidence type="ECO:0000256" key="1">
    <source>
        <dbReference type="SAM" id="Coils"/>
    </source>
</evidence>
<sequence length="201" mass="23522">MSKVIEWVRAGEFMVHTNCKHWFKVTNLQTGLGDEVDCPTCADLIEKDNEIQSLKDKLQRAEGKIEEMVEFQKEYMSFVNREKIKKHGYPRGKRVIRTCPSCGKFFDIESSSPTTHCSYECALKDIKRSERTYTRGKGGKRSDLNNQYFRSRWEANYARYLKRPVGKSTVRRIMLDHGLNPDPSYKPNGRWKEFISSHLDV</sequence>
<proteinExistence type="predicted"/>
<gene>
    <name evidence="2" type="ORF">LCGC14_2714250</name>
</gene>
<dbReference type="EMBL" id="LAZR01048712">
    <property type="protein sequence ID" value="KKK91311.1"/>
    <property type="molecule type" value="Genomic_DNA"/>
</dbReference>
<keyword evidence="1" id="KW-0175">Coiled coil</keyword>
<organism evidence="2">
    <name type="scientific">marine sediment metagenome</name>
    <dbReference type="NCBI Taxonomy" id="412755"/>
    <lineage>
        <taxon>unclassified sequences</taxon>
        <taxon>metagenomes</taxon>
        <taxon>ecological metagenomes</taxon>
    </lineage>
</organism>
<protein>
    <recommendedName>
        <fullName evidence="3">Nuclease associated modular domain-containing protein</fullName>
    </recommendedName>
</protein>
<dbReference type="AlphaFoldDB" id="A0A0F9C3S2"/>
<name>A0A0F9C3S2_9ZZZZ</name>
<evidence type="ECO:0000313" key="2">
    <source>
        <dbReference type="EMBL" id="KKK91311.1"/>
    </source>
</evidence>
<feature type="coiled-coil region" evidence="1">
    <location>
        <begin position="44"/>
        <end position="71"/>
    </location>
</feature>
<accession>A0A0F9C3S2</accession>
<feature type="non-terminal residue" evidence="2">
    <location>
        <position position="201"/>
    </location>
</feature>
<evidence type="ECO:0008006" key="3">
    <source>
        <dbReference type="Google" id="ProtNLM"/>
    </source>
</evidence>
<reference evidence="2" key="1">
    <citation type="journal article" date="2015" name="Nature">
        <title>Complex archaea that bridge the gap between prokaryotes and eukaryotes.</title>
        <authorList>
            <person name="Spang A."/>
            <person name="Saw J.H."/>
            <person name="Jorgensen S.L."/>
            <person name="Zaremba-Niedzwiedzka K."/>
            <person name="Martijn J."/>
            <person name="Lind A.E."/>
            <person name="van Eijk R."/>
            <person name="Schleper C."/>
            <person name="Guy L."/>
            <person name="Ettema T.J."/>
        </authorList>
    </citation>
    <scope>NUCLEOTIDE SEQUENCE</scope>
</reference>
<comment type="caution">
    <text evidence="2">The sequence shown here is derived from an EMBL/GenBank/DDBJ whole genome shotgun (WGS) entry which is preliminary data.</text>
</comment>